<evidence type="ECO:0000313" key="7">
    <source>
        <dbReference type="Proteomes" id="UP000095283"/>
    </source>
</evidence>
<keyword evidence="5" id="KW-0539">Nucleus</keyword>
<dbReference type="PANTHER" id="PTHR43831">
    <property type="entry name" value="ISOBUTYRYL-COA DEHYDROGENASE"/>
    <property type="match status" value="1"/>
</dbReference>
<dbReference type="InterPro" id="IPR052547">
    <property type="entry name" value="Mito_Isobutyryl-CoADH"/>
</dbReference>
<dbReference type="InterPro" id="IPR046373">
    <property type="entry name" value="Acyl-CoA_Oxase/DH_mid-dom_sf"/>
</dbReference>
<comment type="similarity">
    <text evidence="2">Belongs to the acyl-CoA dehydrogenase family.</text>
</comment>
<dbReference type="CDD" id="cd00030">
    <property type="entry name" value="C2"/>
    <property type="match status" value="1"/>
</dbReference>
<keyword evidence="5" id="KW-0813">Transport</keyword>
<dbReference type="Pfam" id="PF00168">
    <property type="entry name" value="C2"/>
    <property type="match status" value="1"/>
</dbReference>
<name>A0A1I7XP74_HETBA</name>
<dbReference type="Pfam" id="PF02771">
    <property type="entry name" value="Acyl-CoA_dh_N"/>
    <property type="match status" value="1"/>
</dbReference>
<dbReference type="InterPro" id="IPR000008">
    <property type="entry name" value="C2_dom"/>
</dbReference>
<dbReference type="InterPro" id="IPR009100">
    <property type="entry name" value="AcylCoA_DH/oxidase_NM_dom_sf"/>
</dbReference>
<keyword evidence="5" id="KW-0472">Membrane</keyword>
<evidence type="ECO:0000256" key="5">
    <source>
        <dbReference type="RuleBase" id="RU365073"/>
    </source>
</evidence>
<protein>
    <recommendedName>
        <fullName evidence="5">Nuclear pore complex protein Nup85</fullName>
    </recommendedName>
</protein>
<keyword evidence="4" id="KW-0274">FAD</keyword>
<feature type="domain" description="C2" evidence="6">
    <location>
        <begin position="7"/>
        <end position="128"/>
    </location>
</feature>
<dbReference type="Pfam" id="PF00441">
    <property type="entry name" value="Acyl-CoA_dh_1"/>
    <property type="match status" value="1"/>
</dbReference>
<dbReference type="Gene3D" id="2.40.110.10">
    <property type="entry name" value="Butyryl-CoA Dehydrogenase, subunit A, domain 2"/>
    <property type="match status" value="1"/>
</dbReference>
<dbReference type="WBParaSite" id="Hba_19541">
    <property type="protein sequence ID" value="Hba_19541"/>
    <property type="gene ID" value="Hba_19541"/>
</dbReference>
<dbReference type="GO" id="GO:0005643">
    <property type="term" value="C:nuclear pore"/>
    <property type="evidence" value="ECO:0007669"/>
    <property type="project" value="UniProtKB-SubCell"/>
</dbReference>
<dbReference type="InterPro" id="IPR009075">
    <property type="entry name" value="AcylCo_DH/oxidase_C"/>
</dbReference>
<dbReference type="Pfam" id="PF07575">
    <property type="entry name" value="Nucleopor_Nup85"/>
    <property type="match status" value="1"/>
</dbReference>
<dbReference type="Pfam" id="PF02770">
    <property type="entry name" value="Acyl-CoA_dh_M"/>
    <property type="match status" value="1"/>
</dbReference>
<keyword evidence="7" id="KW-1185">Reference proteome</keyword>
<dbReference type="Gene3D" id="2.60.40.150">
    <property type="entry name" value="C2 domain"/>
    <property type="match status" value="1"/>
</dbReference>
<dbReference type="Proteomes" id="UP000095283">
    <property type="component" value="Unplaced"/>
</dbReference>
<organism evidence="7 8">
    <name type="scientific">Heterorhabditis bacteriophora</name>
    <name type="common">Entomopathogenic nematode worm</name>
    <dbReference type="NCBI Taxonomy" id="37862"/>
    <lineage>
        <taxon>Eukaryota</taxon>
        <taxon>Metazoa</taxon>
        <taxon>Ecdysozoa</taxon>
        <taxon>Nematoda</taxon>
        <taxon>Chromadorea</taxon>
        <taxon>Rhabditida</taxon>
        <taxon>Rhabditina</taxon>
        <taxon>Rhabditomorpha</taxon>
        <taxon>Strongyloidea</taxon>
        <taxon>Heterorhabditidae</taxon>
        <taxon>Heterorhabditis</taxon>
    </lineage>
</organism>
<evidence type="ECO:0000256" key="4">
    <source>
        <dbReference type="ARBA" id="ARBA00022827"/>
    </source>
</evidence>
<evidence type="ECO:0000256" key="3">
    <source>
        <dbReference type="ARBA" id="ARBA00022630"/>
    </source>
</evidence>
<dbReference type="Gene3D" id="1.20.140.10">
    <property type="entry name" value="Butyryl-CoA Dehydrogenase, subunit A, domain 3"/>
    <property type="match status" value="1"/>
</dbReference>
<dbReference type="GO" id="GO:0050660">
    <property type="term" value="F:flavin adenine dinucleotide binding"/>
    <property type="evidence" value="ECO:0007669"/>
    <property type="project" value="InterPro"/>
</dbReference>
<dbReference type="SMART" id="SM00239">
    <property type="entry name" value="C2"/>
    <property type="match status" value="1"/>
</dbReference>
<keyword evidence="5" id="KW-0653">Protein transport</keyword>
<dbReference type="InterPro" id="IPR035892">
    <property type="entry name" value="C2_domain_sf"/>
</dbReference>
<comment type="function">
    <text evidence="5">Functions as a component of the nuclear pore complex (NPC).</text>
</comment>
<dbReference type="Gene3D" id="1.10.540.10">
    <property type="entry name" value="Acyl-CoA dehydrogenase/oxidase, N-terminal domain"/>
    <property type="match status" value="1"/>
</dbReference>
<dbReference type="SUPFAM" id="SSF47203">
    <property type="entry name" value="Acyl-CoA dehydrogenase C-terminal domain-like"/>
    <property type="match status" value="1"/>
</dbReference>
<comment type="subcellular location">
    <subcellularLocation>
        <location evidence="5">Nucleus</location>
        <location evidence="5">Nuclear pore complex</location>
    </subcellularLocation>
</comment>
<dbReference type="SUPFAM" id="SSF49562">
    <property type="entry name" value="C2 domain (Calcium/lipid-binding domain, CaLB)"/>
    <property type="match status" value="1"/>
</dbReference>
<keyword evidence="5" id="KW-0811">Translocation</keyword>
<reference evidence="8" key="1">
    <citation type="submission" date="2016-11" db="UniProtKB">
        <authorList>
            <consortium name="WormBaseParasite"/>
        </authorList>
    </citation>
    <scope>IDENTIFICATION</scope>
</reference>
<dbReference type="InterPro" id="IPR036250">
    <property type="entry name" value="AcylCo_DH-like_C"/>
</dbReference>
<evidence type="ECO:0000256" key="1">
    <source>
        <dbReference type="ARBA" id="ARBA00001974"/>
    </source>
</evidence>
<dbReference type="GO" id="GO:0051028">
    <property type="term" value="P:mRNA transport"/>
    <property type="evidence" value="ECO:0007669"/>
    <property type="project" value="UniProtKB-KW"/>
</dbReference>
<evidence type="ECO:0000313" key="8">
    <source>
        <dbReference type="WBParaSite" id="Hba_19541"/>
    </source>
</evidence>
<comment type="cofactor">
    <cofactor evidence="1">
        <name>FAD</name>
        <dbReference type="ChEBI" id="CHEBI:57692"/>
    </cofactor>
</comment>
<keyword evidence="5" id="KW-0509">mRNA transport</keyword>
<dbReference type="PROSITE" id="PS50004">
    <property type="entry name" value="C2"/>
    <property type="match status" value="1"/>
</dbReference>
<dbReference type="GO" id="GO:0031965">
    <property type="term" value="C:nuclear membrane"/>
    <property type="evidence" value="ECO:0007669"/>
    <property type="project" value="UniProtKB-UniRule"/>
</dbReference>
<dbReference type="InterPro" id="IPR006091">
    <property type="entry name" value="Acyl-CoA_Oxase/DH_mid-dom"/>
</dbReference>
<dbReference type="GO" id="GO:0015031">
    <property type="term" value="P:protein transport"/>
    <property type="evidence" value="ECO:0007669"/>
    <property type="project" value="UniProtKB-KW"/>
</dbReference>
<proteinExistence type="inferred from homology"/>
<comment type="subunit">
    <text evidence="5">Component of the nuclear pore complex (NPC).</text>
</comment>
<evidence type="ECO:0000256" key="2">
    <source>
        <dbReference type="ARBA" id="ARBA00009347"/>
    </source>
</evidence>
<keyword evidence="3" id="KW-0285">Flavoprotein</keyword>
<comment type="similarity">
    <text evidence="5">Belongs to the nucleoporin Nup85 family.</text>
</comment>
<accession>A0A1I7XP74</accession>
<dbReference type="InterPro" id="IPR037069">
    <property type="entry name" value="AcylCoA_DH/ox_N_sf"/>
</dbReference>
<dbReference type="InterPro" id="IPR011502">
    <property type="entry name" value="Nucleoporin_Nup85"/>
</dbReference>
<dbReference type="InterPro" id="IPR013786">
    <property type="entry name" value="AcylCoA_DH/ox_N"/>
</dbReference>
<keyword evidence="5" id="KW-0906">Nuclear pore complex</keyword>
<dbReference type="PANTHER" id="PTHR43831:SF1">
    <property type="entry name" value="ISOBUTYRYL-COA DEHYDROGENASE, MITOCHONDRIAL"/>
    <property type="match status" value="1"/>
</dbReference>
<dbReference type="GO" id="GO:0005739">
    <property type="term" value="C:mitochondrion"/>
    <property type="evidence" value="ECO:0007669"/>
    <property type="project" value="TreeGrafter"/>
</dbReference>
<dbReference type="GO" id="GO:0016627">
    <property type="term" value="F:oxidoreductase activity, acting on the CH-CH group of donors"/>
    <property type="evidence" value="ECO:0007669"/>
    <property type="project" value="InterPro"/>
</dbReference>
<dbReference type="Gene3D" id="3.40.1080.10">
    <property type="entry name" value="Glutaconate Coenzyme A-transferase"/>
    <property type="match status" value="1"/>
</dbReference>
<sequence>MTVVNVYRFAPKLQQEFRPKRMDPNTLLVNVGCARGLFLKNHGSLDAFATVVLQGRGSMRSRATTEQIHTEGDCRWDENCEFKINEKSTHLTISVQHKTRIGGSDLIGRCEVPLEQARRLGGQMWFPLKKRKDDDKYRGEIQLNFTFTYEKPSLSISNVSLNKIEKDGMLDKMKRKIKIRKHKQAEDTMSVTSGISAISMRSSRSHRFIDKLNKTFGGLHKSSTLQHGVLSHTYEEGLSYDSSNLLAPPNNFFRDRDDRFRPMPTFSGIDSHADESLNLSIPPPNHSTPMQDNRVMPSSPTVTFNITFSSYQRYPIIGISRFQLLNLFTELIVFEASLHLDLEVHQNCLMATMSSSRHFAFAISDSSHVCALSTITGRNSSGQPTTGSFEDLRERITSQKLVYSDPLVQRMLIEMHSVFEKCRNITRVNNKMSSDETLSLSREYRSVLHSSCEAGEDETGVFSRDYALWSLFEAMFFKAGESFSFLANVVQKASIEIDEGVPIDQSSYWRAVCVVLICCRFDICIDFLRLLKGDSAAETFIEVISSLNLMWLTDETKIQKLDTWKSNLRAQIASHIFDSNRNIVFLAQLLTGDQRVLTFSCYNVERAADAVLSDWWQLMPFFTLSRYPTVAYNELGPVALECRSLFAKVKPSILDEEFDPFLAVFNLGDVSVLQNLLSNPWLSVHLVDTMYHTDSSYALPLLDIRKFLIMEYGSGLIQNSCLWEIGADYLLECGVEGRLRLENHLESLCITDEAIAEKILRLCIEHDLEDSKTCVINTMTFRYLREGEWSASLSWALRGGRGKTLDTTVHRIVWGAKEDELAVLCLLDHLGDLVLLSPALTFLFGYYRFHRSLNIGDVRAATQVLIPLIVSPDVPSSFHQVLFGHLMVILAEIPQVQIPRDTIYQLLSFFKQHTIDKSTQDDAESCDKPLLVSMRILSRSRKWQEISPVRKCIPIWLCGIRRLVCTFVKRIFVYHIESRQNISVQEHFPIDIMHRAGEIGFGAIYCNEEFGGSGLTRLHASVIFEQLAAGCVSTAAYMSIHNMFAYFFGFCNECAWMIDTYGSEYLREKYLPSMSTFKTFASYCLTEPDAGSDAANLRTSARKQGDYYVVNGSKAFISGAGSSQNYIVMVRHHGQQGAKGIFCLLIEDGMEGFSTGKKESKLGWNTQPTRILTFEDVKVNTVRVPIINQIGPNNFGFNIAMAGLNGGRLNIASCSLGAAQQSMDLAIDHLKVRKQFGKSLADFQWNQFKLAEMAAKLYSSRLIVREAARNLEENCPQKAPLCAMAKLHATENCSETLMLSRLYSRAFCTSAAAQRSSSVFVDRHEIAFPIAGKQPQVVPLKNAFRQIKSGDNIFVHGIAATPTPLLNAMCEYVMENDITGLKLHHLHLEGATPWTASEVNSMFITMSINMMY</sequence>
<dbReference type="SUPFAM" id="SSF56645">
    <property type="entry name" value="Acyl-CoA dehydrogenase NM domain-like"/>
    <property type="match status" value="1"/>
</dbReference>
<evidence type="ECO:0000259" key="6">
    <source>
        <dbReference type="PROSITE" id="PS50004"/>
    </source>
</evidence>